<evidence type="ECO:0000256" key="1">
    <source>
        <dbReference type="ARBA" id="ARBA00023002"/>
    </source>
</evidence>
<dbReference type="CDD" id="cd05289">
    <property type="entry name" value="MDR_like_2"/>
    <property type="match status" value="1"/>
</dbReference>
<proteinExistence type="predicted"/>
<reference evidence="3" key="1">
    <citation type="submission" date="2022-06" db="EMBL/GenBank/DDBJ databases">
        <title>Gracilimonas sp. CAU 1638 isolated from sea sediment.</title>
        <authorList>
            <person name="Kim W."/>
        </authorList>
    </citation>
    <scope>NUCLEOTIDE SEQUENCE</scope>
    <source>
        <strain evidence="3">CAU 1638</strain>
    </source>
</reference>
<dbReference type="InterPro" id="IPR050700">
    <property type="entry name" value="YIM1/Zinc_Alcohol_DH_Fams"/>
</dbReference>
<dbReference type="InterPro" id="IPR002364">
    <property type="entry name" value="Quin_OxRdtase/zeta-crystal_CS"/>
</dbReference>
<evidence type="ECO:0000313" key="3">
    <source>
        <dbReference type="EMBL" id="MCP9291544.1"/>
    </source>
</evidence>
<dbReference type="InterPro" id="IPR011032">
    <property type="entry name" value="GroES-like_sf"/>
</dbReference>
<dbReference type="PANTHER" id="PTHR11695:SF294">
    <property type="entry name" value="RETICULON-4-INTERACTING PROTEIN 1, MITOCHONDRIAL"/>
    <property type="match status" value="1"/>
</dbReference>
<dbReference type="SUPFAM" id="SSF50129">
    <property type="entry name" value="GroES-like"/>
    <property type="match status" value="1"/>
</dbReference>
<dbReference type="InterPro" id="IPR020843">
    <property type="entry name" value="ER"/>
</dbReference>
<dbReference type="InterPro" id="IPR036291">
    <property type="entry name" value="NAD(P)-bd_dom_sf"/>
</dbReference>
<dbReference type="EMBL" id="JANDBC010000001">
    <property type="protein sequence ID" value="MCP9291544.1"/>
    <property type="molecule type" value="Genomic_DNA"/>
</dbReference>
<evidence type="ECO:0000259" key="2">
    <source>
        <dbReference type="SMART" id="SM00829"/>
    </source>
</evidence>
<dbReference type="PROSITE" id="PS01162">
    <property type="entry name" value="QOR_ZETA_CRYSTAL"/>
    <property type="match status" value="1"/>
</dbReference>
<dbReference type="InterPro" id="IPR013154">
    <property type="entry name" value="ADH-like_N"/>
</dbReference>
<keyword evidence="1" id="KW-0560">Oxidoreductase</keyword>
<feature type="domain" description="Enoyl reductase (ER)" evidence="2">
    <location>
        <begin position="14"/>
        <end position="316"/>
    </location>
</feature>
<dbReference type="Pfam" id="PF13602">
    <property type="entry name" value="ADH_zinc_N_2"/>
    <property type="match status" value="1"/>
</dbReference>
<dbReference type="Gene3D" id="3.90.180.10">
    <property type="entry name" value="Medium-chain alcohol dehydrogenases, catalytic domain"/>
    <property type="match status" value="1"/>
</dbReference>
<dbReference type="GO" id="GO:0008270">
    <property type="term" value="F:zinc ion binding"/>
    <property type="evidence" value="ECO:0007669"/>
    <property type="project" value="InterPro"/>
</dbReference>
<dbReference type="RefSeq" id="WP_255134409.1">
    <property type="nucleotide sequence ID" value="NZ_JANDBC010000001.1"/>
</dbReference>
<dbReference type="Pfam" id="PF08240">
    <property type="entry name" value="ADH_N"/>
    <property type="match status" value="1"/>
</dbReference>
<protein>
    <submittedName>
        <fullName evidence="3">NADP-dependent oxidoreductase</fullName>
    </submittedName>
</protein>
<accession>A0A9X2L3E9</accession>
<keyword evidence="4" id="KW-1185">Reference proteome</keyword>
<sequence>MSEQMNAAFIEEYGELTNVTTGELPKPEAGEGEVLVRVKSAGVNPVDAAVVRGMLKDAIPGEFPLVPGWDVAGVVEEIGHSVSRFSTGDEVYAYARRPKIQHGTYAEYISLPESYLAERPTNISMEASGGIPLVGLTAYQSIFDFGELKEGQTLLILGASGGVGTLAIQLAKSVGAQVIGVASESNHEYMKELGADITIDYNDNHVGEAVKEARPDGVDLIFHCSRGDSFSQVMETGVLKEGGKVASITNSNPEISDDIEFKYVFVEPNAEQLEHITVLADSGKISVPVTDTFSLEEASEALQKIESLHTRGKLVITP</sequence>
<organism evidence="3 4">
    <name type="scientific">Gracilimonas sediminicola</name>
    <dbReference type="NCBI Taxonomy" id="2952158"/>
    <lineage>
        <taxon>Bacteria</taxon>
        <taxon>Pseudomonadati</taxon>
        <taxon>Balneolota</taxon>
        <taxon>Balneolia</taxon>
        <taxon>Balneolales</taxon>
        <taxon>Balneolaceae</taxon>
        <taxon>Gracilimonas</taxon>
    </lineage>
</organism>
<dbReference type="AlphaFoldDB" id="A0A9X2L3E9"/>
<comment type="caution">
    <text evidence="3">The sequence shown here is derived from an EMBL/GenBank/DDBJ whole genome shotgun (WGS) entry which is preliminary data.</text>
</comment>
<dbReference type="SMART" id="SM00829">
    <property type="entry name" value="PKS_ER"/>
    <property type="match status" value="1"/>
</dbReference>
<dbReference type="SUPFAM" id="SSF51735">
    <property type="entry name" value="NAD(P)-binding Rossmann-fold domains"/>
    <property type="match status" value="1"/>
</dbReference>
<name>A0A9X2L3E9_9BACT</name>
<dbReference type="PANTHER" id="PTHR11695">
    <property type="entry name" value="ALCOHOL DEHYDROGENASE RELATED"/>
    <property type="match status" value="1"/>
</dbReference>
<gene>
    <name evidence="3" type="ORF">NM125_08120</name>
</gene>
<dbReference type="GO" id="GO:0016491">
    <property type="term" value="F:oxidoreductase activity"/>
    <property type="evidence" value="ECO:0007669"/>
    <property type="project" value="UniProtKB-KW"/>
</dbReference>
<evidence type="ECO:0000313" key="4">
    <source>
        <dbReference type="Proteomes" id="UP001139125"/>
    </source>
</evidence>
<dbReference type="Proteomes" id="UP001139125">
    <property type="component" value="Unassembled WGS sequence"/>
</dbReference>
<dbReference type="Gene3D" id="3.40.50.720">
    <property type="entry name" value="NAD(P)-binding Rossmann-like Domain"/>
    <property type="match status" value="1"/>
</dbReference>